<dbReference type="OrthoDB" id="9806864at2"/>
<reference evidence="9" key="1">
    <citation type="journal article" date="2014" name="Int. J. Syst. Evol. Microbiol.">
        <title>Complete genome sequence of Corynebacterium casei LMG S-19264T (=DSM 44701T), isolated from a smear-ripened cheese.</title>
        <authorList>
            <consortium name="US DOE Joint Genome Institute (JGI-PGF)"/>
            <person name="Walter F."/>
            <person name="Albersmeier A."/>
            <person name="Kalinowski J."/>
            <person name="Ruckert C."/>
        </authorList>
    </citation>
    <scope>NUCLEOTIDE SEQUENCE</scope>
    <source>
        <strain evidence="9">CGMCC 1.15533</strain>
    </source>
</reference>
<comment type="caution">
    <text evidence="9">The sequence shown here is derived from an EMBL/GenBank/DDBJ whole genome shotgun (WGS) entry which is preliminary data.</text>
</comment>
<dbReference type="SUPFAM" id="SSF46785">
    <property type="entry name" value="Winged helix' DNA-binding domain"/>
    <property type="match status" value="1"/>
</dbReference>
<name>A0A917EHS0_9STRE</name>
<dbReference type="SMART" id="SM00347">
    <property type="entry name" value="HTH_MARR"/>
    <property type="match status" value="1"/>
</dbReference>
<comment type="similarity">
    <text evidence="5">Belongs to the SarZ family.</text>
</comment>
<evidence type="ECO:0000256" key="6">
    <source>
        <dbReference type="ARBA" id="ARBA00047188"/>
    </source>
</evidence>
<dbReference type="PRINTS" id="PR00598">
    <property type="entry name" value="HTHMARR"/>
</dbReference>
<dbReference type="Pfam" id="PF22381">
    <property type="entry name" value="Staph_reg_Sar_Rot"/>
    <property type="match status" value="1"/>
</dbReference>
<evidence type="ECO:0000259" key="8">
    <source>
        <dbReference type="PROSITE" id="PS50995"/>
    </source>
</evidence>
<keyword evidence="3" id="KW-0238">DNA-binding</keyword>
<dbReference type="GO" id="GO:0003700">
    <property type="term" value="F:DNA-binding transcription factor activity"/>
    <property type="evidence" value="ECO:0007669"/>
    <property type="project" value="InterPro"/>
</dbReference>
<gene>
    <name evidence="9" type="ORF">GCM10011510_18610</name>
</gene>
<evidence type="ECO:0000313" key="10">
    <source>
        <dbReference type="Proteomes" id="UP000660801"/>
    </source>
</evidence>
<organism evidence="9 10">
    <name type="scientific">Streptococcus himalayensis</name>
    <dbReference type="NCBI Taxonomy" id="1888195"/>
    <lineage>
        <taxon>Bacteria</taxon>
        <taxon>Bacillati</taxon>
        <taxon>Bacillota</taxon>
        <taxon>Bacilli</taxon>
        <taxon>Lactobacillales</taxon>
        <taxon>Streptococcaceae</taxon>
        <taxon>Streptococcus</taxon>
    </lineage>
</organism>
<sequence>MNDLLSHQLCYSFYNVERLFRQFYKKNLEKFDLTYTQYLVLVVLWEEASLPLKEIGKRLDLSSNTLTPLLKRLEEKGYLLRLRPEKDKRQLYVQLTEGGKHLQQDIKTHLSECFRQIEGLTREGADQLIQENNQLIQALKNSL</sequence>
<reference evidence="9" key="2">
    <citation type="submission" date="2020-09" db="EMBL/GenBank/DDBJ databases">
        <authorList>
            <person name="Sun Q."/>
            <person name="Zhou Y."/>
        </authorList>
    </citation>
    <scope>NUCLEOTIDE SEQUENCE</scope>
    <source>
        <strain evidence="9">CGMCC 1.15533</strain>
    </source>
</reference>
<comment type="subcellular location">
    <subcellularLocation>
        <location evidence="1">Cytoplasm</location>
    </subcellularLocation>
</comment>
<evidence type="ECO:0000256" key="7">
    <source>
        <dbReference type="ARBA" id="ARBA00047207"/>
    </source>
</evidence>
<keyword evidence="10" id="KW-1185">Reference proteome</keyword>
<evidence type="ECO:0000256" key="1">
    <source>
        <dbReference type="ARBA" id="ARBA00004496"/>
    </source>
</evidence>
<evidence type="ECO:0000256" key="4">
    <source>
        <dbReference type="ARBA" id="ARBA00023163"/>
    </source>
</evidence>
<evidence type="ECO:0000256" key="5">
    <source>
        <dbReference type="ARBA" id="ARBA00046337"/>
    </source>
</evidence>
<proteinExistence type="inferred from homology"/>
<evidence type="ECO:0000256" key="3">
    <source>
        <dbReference type="ARBA" id="ARBA00023125"/>
    </source>
</evidence>
<evidence type="ECO:0000256" key="2">
    <source>
        <dbReference type="ARBA" id="ARBA00023015"/>
    </source>
</evidence>
<dbReference type="AlphaFoldDB" id="A0A917EHS0"/>
<dbReference type="Proteomes" id="UP000660801">
    <property type="component" value="Unassembled WGS sequence"/>
</dbReference>
<dbReference type="Gene3D" id="1.10.10.10">
    <property type="entry name" value="Winged helix-like DNA-binding domain superfamily/Winged helix DNA-binding domain"/>
    <property type="match status" value="1"/>
</dbReference>
<dbReference type="GO" id="GO:0003677">
    <property type="term" value="F:DNA binding"/>
    <property type="evidence" value="ECO:0007669"/>
    <property type="project" value="UniProtKB-KW"/>
</dbReference>
<dbReference type="PANTHER" id="PTHR42756">
    <property type="entry name" value="TRANSCRIPTIONAL REGULATOR, MARR"/>
    <property type="match status" value="1"/>
</dbReference>
<dbReference type="EMBL" id="BMJN01000048">
    <property type="protein sequence ID" value="GGE37559.1"/>
    <property type="molecule type" value="Genomic_DNA"/>
</dbReference>
<dbReference type="InterPro" id="IPR055166">
    <property type="entry name" value="Transc_reg_Sar_Rot_HTH"/>
</dbReference>
<accession>A0A917EHS0</accession>
<dbReference type="InterPro" id="IPR036390">
    <property type="entry name" value="WH_DNA-bd_sf"/>
</dbReference>
<dbReference type="InterPro" id="IPR036388">
    <property type="entry name" value="WH-like_DNA-bd_sf"/>
</dbReference>
<dbReference type="InterPro" id="IPR000835">
    <property type="entry name" value="HTH_MarR-typ"/>
</dbReference>
<dbReference type="RefSeq" id="WP_068991375.1">
    <property type="nucleotide sequence ID" value="NZ_BMJN01000048.1"/>
</dbReference>
<protein>
    <recommendedName>
        <fullName evidence="6">HTH-type transcriptional regulator SarZ</fullName>
    </recommendedName>
    <alternativeName>
        <fullName evidence="7">Staphylococcal accessory regulator Z</fullName>
    </alternativeName>
</protein>
<keyword evidence="4" id="KW-0804">Transcription</keyword>
<evidence type="ECO:0000313" key="9">
    <source>
        <dbReference type="EMBL" id="GGE37559.1"/>
    </source>
</evidence>
<feature type="domain" description="HTH marR-type" evidence="8">
    <location>
        <begin position="6"/>
        <end position="143"/>
    </location>
</feature>
<keyword evidence="2" id="KW-0805">Transcription regulation</keyword>
<dbReference type="PANTHER" id="PTHR42756:SF1">
    <property type="entry name" value="TRANSCRIPTIONAL REPRESSOR OF EMRAB OPERON"/>
    <property type="match status" value="1"/>
</dbReference>
<dbReference type="GO" id="GO:0005737">
    <property type="term" value="C:cytoplasm"/>
    <property type="evidence" value="ECO:0007669"/>
    <property type="project" value="UniProtKB-SubCell"/>
</dbReference>
<dbReference type="PROSITE" id="PS50995">
    <property type="entry name" value="HTH_MARR_2"/>
    <property type="match status" value="1"/>
</dbReference>